<evidence type="ECO:0000313" key="2">
    <source>
        <dbReference type="Proteomes" id="UP000217265"/>
    </source>
</evidence>
<dbReference type="EMBL" id="CP023344">
    <property type="protein sequence ID" value="ATC65658.1"/>
    <property type="molecule type" value="Genomic_DNA"/>
</dbReference>
<accession>A0A290QJZ2</accession>
<gene>
    <name evidence="1" type="ORF">CMV30_17850</name>
</gene>
<proteinExistence type="predicted"/>
<sequence length="89" mass="9843">MRFLRRSGAMSSPTEQNFQDYKRAEKKALELLAEMKAATPKKVDIELALLVAIFELHKGTVPAATVASIINGHLKQVVPFYAGKDKAEN</sequence>
<reference evidence="1 2" key="1">
    <citation type="submission" date="2017-09" db="EMBL/GenBank/DDBJ databases">
        <title>Complete genome sequence of Verrucomicrobial strain HZ-65, isolated from freshwater.</title>
        <authorList>
            <person name="Choi A."/>
        </authorList>
    </citation>
    <scope>NUCLEOTIDE SEQUENCE [LARGE SCALE GENOMIC DNA]</scope>
    <source>
        <strain evidence="1 2">HZ-65</strain>
    </source>
</reference>
<dbReference type="Proteomes" id="UP000217265">
    <property type="component" value="Chromosome"/>
</dbReference>
<dbReference type="AlphaFoldDB" id="A0A290QJZ2"/>
<organism evidence="1 2">
    <name type="scientific">Nibricoccus aquaticus</name>
    <dbReference type="NCBI Taxonomy" id="2576891"/>
    <lineage>
        <taxon>Bacteria</taxon>
        <taxon>Pseudomonadati</taxon>
        <taxon>Verrucomicrobiota</taxon>
        <taxon>Opitutia</taxon>
        <taxon>Opitutales</taxon>
        <taxon>Opitutaceae</taxon>
        <taxon>Nibricoccus</taxon>
    </lineage>
</organism>
<evidence type="ECO:0000313" key="1">
    <source>
        <dbReference type="EMBL" id="ATC65658.1"/>
    </source>
</evidence>
<protein>
    <submittedName>
        <fullName evidence="1">Uncharacterized protein</fullName>
    </submittedName>
</protein>
<dbReference type="KEGG" id="vbh:CMV30_17850"/>
<keyword evidence="2" id="KW-1185">Reference proteome</keyword>
<name>A0A290QJZ2_9BACT</name>